<dbReference type="InterPro" id="IPR011708">
    <property type="entry name" value="DNA_pol3_alpha_NTPase_dom"/>
</dbReference>
<dbReference type="Gene3D" id="1.10.150.870">
    <property type="match status" value="1"/>
</dbReference>
<dbReference type="SMART" id="SM00481">
    <property type="entry name" value="POLIIIAc"/>
    <property type="match status" value="1"/>
</dbReference>
<dbReference type="CDD" id="cd04485">
    <property type="entry name" value="DnaE_OBF"/>
    <property type="match status" value="1"/>
</dbReference>
<reference evidence="9 10" key="1">
    <citation type="submission" date="2019-02" db="EMBL/GenBank/DDBJ databases">
        <title>Complete Genome Sequence of Desulfovibrio desulfuricans IC1, a Sulfonate Utilizing Anaerobe.</title>
        <authorList>
            <person name="Day L.A."/>
            <person name="De Leon K.B."/>
            <person name="Wall J.D."/>
        </authorList>
    </citation>
    <scope>NUCLEOTIDE SEQUENCE [LARGE SCALE GENOMIC DNA]</scope>
    <source>
        <strain evidence="9 10">IC1</strain>
    </source>
</reference>
<evidence type="ECO:0000256" key="4">
    <source>
        <dbReference type="ARBA" id="ARBA00022695"/>
    </source>
</evidence>
<dbReference type="InterPro" id="IPR029460">
    <property type="entry name" value="DNAPol_HHH"/>
</dbReference>
<dbReference type="InterPro" id="IPR016195">
    <property type="entry name" value="Pol/histidinol_Pase-like"/>
</dbReference>
<organism evidence="9 10">
    <name type="scientific">Desulfovibrio desulfuricans</name>
    <dbReference type="NCBI Taxonomy" id="876"/>
    <lineage>
        <taxon>Bacteria</taxon>
        <taxon>Pseudomonadati</taxon>
        <taxon>Thermodesulfobacteriota</taxon>
        <taxon>Desulfovibrionia</taxon>
        <taxon>Desulfovibrionales</taxon>
        <taxon>Desulfovibrionaceae</taxon>
        <taxon>Desulfovibrio</taxon>
    </lineage>
</organism>
<dbReference type="SUPFAM" id="SSF89550">
    <property type="entry name" value="PHP domain-like"/>
    <property type="match status" value="1"/>
</dbReference>
<dbReference type="RefSeq" id="WP_136400315.1">
    <property type="nucleotide sequence ID" value="NZ_CP036295.1"/>
</dbReference>
<dbReference type="GO" id="GO:0003887">
    <property type="term" value="F:DNA-directed DNA polymerase activity"/>
    <property type="evidence" value="ECO:0007669"/>
    <property type="project" value="UniProtKB-KW"/>
</dbReference>
<evidence type="ECO:0000259" key="8">
    <source>
        <dbReference type="SMART" id="SM00481"/>
    </source>
</evidence>
<dbReference type="InterPro" id="IPR040982">
    <property type="entry name" value="DNA_pol3_finger"/>
</dbReference>
<keyword evidence="6" id="KW-0239">DNA-directed DNA polymerase</keyword>
<evidence type="ECO:0000256" key="1">
    <source>
        <dbReference type="ARBA" id="ARBA00012417"/>
    </source>
</evidence>
<dbReference type="GO" id="GO:0008408">
    <property type="term" value="F:3'-5' exonuclease activity"/>
    <property type="evidence" value="ECO:0007669"/>
    <property type="project" value="InterPro"/>
</dbReference>
<evidence type="ECO:0000256" key="3">
    <source>
        <dbReference type="ARBA" id="ARBA00022679"/>
    </source>
</evidence>
<name>A0A4P7URD9_DESDE</name>
<protein>
    <recommendedName>
        <fullName evidence="2">DNA polymerase III subunit alpha</fullName>
        <ecNumber evidence="1">2.7.7.7</ecNumber>
    </recommendedName>
</protein>
<evidence type="ECO:0000256" key="6">
    <source>
        <dbReference type="ARBA" id="ARBA00022932"/>
    </source>
</evidence>
<dbReference type="NCBIfam" id="NF004226">
    <property type="entry name" value="PRK05673.1"/>
    <property type="match status" value="1"/>
</dbReference>
<dbReference type="Pfam" id="PF02811">
    <property type="entry name" value="PHP"/>
    <property type="match status" value="1"/>
</dbReference>
<evidence type="ECO:0000313" key="10">
    <source>
        <dbReference type="Proteomes" id="UP000297065"/>
    </source>
</evidence>
<dbReference type="Proteomes" id="UP000297065">
    <property type="component" value="Chromosome"/>
</dbReference>
<dbReference type="InterPro" id="IPR004805">
    <property type="entry name" value="DnaE2/DnaE/PolC"/>
</dbReference>
<dbReference type="Gene3D" id="3.20.20.140">
    <property type="entry name" value="Metal-dependent hydrolases"/>
    <property type="match status" value="1"/>
</dbReference>
<keyword evidence="5" id="KW-0235">DNA replication</keyword>
<keyword evidence="4 9" id="KW-0548">Nucleotidyltransferase</keyword>
<dbReference type="InterPro" id="IPR003141">
    <property type="entry name" value="Pol/His_phosphatase_N"/>
</dbReference>
<gene>
    <name evidence="9" type="ORF">DDIC_10090</name>
</gene>
<dbReference type="AlphaFoldDB" id="A0A4P7URD9"/>
<proteinExistence type="predicted"/>
<evidence type="ECO:0000256" key="5">
    <source>
        <dbReference type="ARBA" id="ARBA00022705"/>
    </source>
</evidence>
<dbReference type="NCBIfam" id="TIGR00594">
    <property type="entry name" value="polc"/>
    <property type="match status" value="1"/>
</dbReference>
<dbReference type="OrthoDB" id="9803237at2"/>
<evidence type="ECO:0000256" key="2">
    <source>
        <dbReference type="ARBA" id="ARBA00019114"/>
    </source>
</evidence>
<dbReference type="InterPro" id="IPR041931">
    <property type="entry name" value="DNA_pol3_alpha_thumb_dom"/>
</dbReference>
<dbReference type="EMBL" id="CP036295">
    <property type="protein sequence ID" value="QCC86212.1"/>
    <property type="molecule type" value="Genomic_DNA"/>
</dbReference>
<feature type="domain" description="Polymerase/histidinol phosphatase N-terminal" evidence="8">
    <location>
        <begin position="5"/>
        <end position="72"/>
    </location>
</feature>
<dbReference type="Pfam" id="PF14579">
    <property type="entry name" value="HHH_6"/>
    <property type="match status" value="1"/>
</dbReference>
<keyword evidence="3 9" id="KW-0808">Transferase</keyword>
<dbReference type="NCBIfam" id="NF005298">
    <property type="entry name" value="PRK06826.1"/>
    <property type="match status" value="1"/>
</dbReference>
<dbReference type="Gene3D" id="1.10.10.1600">
    <property type="entry name" value="Bacterial DNA polymerase III alpha subunit, thumb domain"/>
    <property type="match status" value="1"/>
</dbReference>
<dbReference type="EC" id="2.7.7.7" evidence="1"/>
<evidence type="ECO:0000313" key="9">
    <source>
        <dbReference type="EMBL" id="QCC86212.1"/>
    </source>
</evidence>
<dbReference type="GO" id="GO:0006260">
    <property type="term" value="P:DNA replication"/>
    <property type="evidence" value="ECO:0007669"/>
    <property type="project" value="UniProtKB-KW"/>
</dbReference>
<accession>A0A4P7URD9</accession>
<dbReference type="InterPro" id="IPR004013">
    <property type="entry name" value="PHP_dom"/>
</dbReference>
<dbReference type="Pfam" id="PF17657">
    <property type="entry name" value="DNA_pol3_finger"/>
    <property type="match status" value="1"/>
</dbReference>
<sequence>MSDFVHLHCHTEYSLLDGAIRIKDLCARAKDFGMSACAITDHGNLFGAAYFFQGCKDYGVKPIFGCEVYVCQDHTDKSTDSPLARRRNHLILLAQNNTGYHNLVKLVTKGYLEGFYYKPRVDKPLLRKYSEGLVCLSACIAGEIPRAILADDMDKALSLTREYADIYPDRFYLELQSNGLPEQTKANNALLELSATTGVPLVATNDCHYLTADDAEAHEVLLCIQTQTTMDDPKRMRFGTNELFYKSIEEMEKPFAHVPEALANTVRIAEQCNVELDFGHHYFPVYKLPEGASLDSEFRRLAEEGLEKRLEKHPDRATLDMQMYRDRLQYELRVILEMGFPGYFLIVQEFINWAKNHNVPVGPGRGSAAGSLVAWALRITNLDPLPYNLLFERFLNNERVSLPDIDVDFCERRRGEVIKHMVETYGEGSVAQITTFGTMKAKGVVRDVGRALGMSFAETDRIAKLVPADLKMTIKKALEAEPELENLYHSDPKVTHLLDTARRLEGLARHASTHAAGLVVSDKPMEEYLPLYQGKRGELVTQFDGPMTEKAGLVKFDFLGLKTMTLIQDTLDNITLQGNEPPDLDNLPLTDAETYELYARGDTDGVFQVESSGMRQYLRMLKPSCFEDVIAMLALYRPGPLGSGMVDEFIKRKHGQVPVVYPHPSLSDCLRDTYGVIVYQEQVMQIAQIIASYTLGGADLLRRAMGKKKAEAMAKERVNFVAGAEKNGISKDNANEIFDLMEKFAEYGFNKSHSAAYALISYYTAYLKVHHKVEFMAALLTSEMGNQDKLLKYVSCCKDMGINVVQASVNQSQREFTAHGGKVVFGLGGIKNVGDEAIREIVEARAEGGEFASLFDMCCRVNLRKVTKRVLESLTKGGACDCFGLPRAALLAAIEIVVARAQKKAKDKNSNQVSLLSMAPAVESAPQPGIGFDCPEASLPEMADDDKLRAEKEALGFFLTSHPLQPFVREIRRLGLTTLEDARELFPGAEIRCAALVVSVKEVLTKSKGERMAFVGIEDLTGHAEVTFFPRSYAECRDLLRSEQPICLVARLDSQTDNADNADMDEEAEDAPREVKLLGQSARSLAEACGLSDTPVCVHIPAHRLGRDDMLALRNLLEQYPGPVEAHAQVLLDGHLCLLHLDNTLKVRPGPDLDKALAAWAL</sequence>
<dbReference type="Pfam" id="PF07733">
    <property type="entry name" value="DNA_pol3_alpha"/>
    <property type="match status" value="1"/>
</dbReference>
<dbReference type="PANTHER" id="PTHR32294">
    <property type="entry name" value="DNA POLYMERASE III SUBUNIT ALPHA"/>
    <property type="match status" value="1"/>
</dbReference>
<comment type="catalytic activity">
    <reaction evidence="7">
        <text>DNA(n) + a 2'-deoxyribonucleoside 5'-triphosphate = DNA(n+1) + diphosphate</text>
        <dbReference type="Rhea" id="RHEA:22508"/>
        <dbReference type="Rhea" id="RHEA-COMP:17339"/>
        <dbReference type="Rhea" id="RHEA-COMP:17340"/>
        <dbReference type="ChEBI" id="CHEBI:33019"/>
        <dbReference type="ChEBI" id="CHEBI:61560"/>
        <dbReference type="ChEBI" id="CHEBI:173112"/>
        <dbReference type="EC" id="2.7.7.7"/>
    </reaction>
</comment>
<evidence type="ECO:0000256" key="7">
    <source>
        <dbReference type="ARBA" id="ARBA00049244"/>
    </source>
</evidence>
<dbReference type="PANTHER" id="PTHR32294:SF0">
    <property type="entry name" value="DNA POLYMERASE III SUBUNIT ALPHA"/>
    <property type="match status" value="1"/>
</dbReference>
<dbReference type="CDD" id="cd12113">
    <property type="entry name" value="PHP_PolIIIA_DnaE3"/>
    <property type="match status" value="1"/>
</dbReference>